<evidence type="ECO:0000313" key="2">
    <source>
        <dbReference type="Proteomes" id="UP000234275"/>
    </source>
</evidence>
<comment type="caution">
    <text evidence="1">The sequence shown here is derived from an EMBL/GenBank/DDBJ whole genome shotgun (WGS) entry which is preliminary data.</text>
</comment>
<protein>
    <submittedName>
        <fullName evidence="1">Uncharacterized protein</fullName>
    </submittedName>
</protein>
<dbReference type="EMBL" id="MSFO01000005">
    <property type="protein sequence ID" value="PLB47683.1"/>
    <property type="molecule type" value="Genomic_DNA"/>
</dbReference>
<dbReference type="GeneID" id="36555442"/>
<dbReference type="AlphaFoldDB" id="A0A2I2G497"/>
<evidence type="ECO:0000313" key="1">
    <source>
        <dbReference type="EMBL" id="PLB47683.1"/>
    </source>
</evidence>
<sequence>MPPRWERSSPGINRRNGVQYPRTSISHIALNYAHRGAHGAFGWSILKKYERTCHARKNREVVEAHNLGKLIQGEGDWRRMIGQMATYLKDLSLRYGFLSTYEKAVFFTGAQERDQNMDVDKFMSAGNEKLWNIHSTFLLTVPNWWIEAVFRFVP</sequence>
<organism evidence="1 2">
    <name type="scientific">Aspergillus steynii IBT 23096</name>
    <dbReference type="NCBI Taxonomy" id="1392250"/>
    <lineage>
        <taxon>Eukaryota</taxon>
        <taxon>Fungi</taxon>
        <taxon>Dikarya</taxon>
        <taxon>Ascomycota</taxon>
        <taxon>Pezizomycotina</taxon>
        <taxon>Eurotiomycetes</taxon>
        <taxon>Eurotiomycetidae</taxon>
        <taxon>Eurotiales</taxon>
        <taxon>Aspergillaceae</taxon>
        <taxon>Aspergillus</taxon>
        <taxon>Aspergillus subgen. Circumdati</taxon>
    </lineage>
</organism>
<dbReference type="VEuPathDB" id="FungiDB:P170DRAFT_426915"/>
<keyword evidence="2" id="KW-1185">Reference proteome</keyword>
<accession>A0A2I2G497</accession>
<dbReference type="RefSeq" id="XP_024702985.1">
    <property type="nucleotide sequence ID" value="XM_024847743.1"/>
</dbReference>
<dbReference type="OrthoDB" id="2156052at2759"/>
<reference evidence="1 2" key="1">
    <citation type="submission" date="2016-12" db="EMBL/GenBank/DDBJ databases">
        <title>The genomes of Aspergillus section Nigri reveals drivers in fungal speciation.</title>
        <authorList>
            <consortium name="DOE Joint Genome Institute"/>
            <person name="Vesth T.C."/>
            <person name="Nybo J."/>
            <person name="Theobald S."/>
            <person name="Brandl J."/>
            <person name="Frisvad J.C."/>
            <person name="Nielsen K.F."/>
            <person name="Lyhne E.K."/>
            <person name="Kogle M.E."/>
            <person name="Kuo A."/>
            <person name="Riley R."/>
            <person name="Clum A."/>
            <person name="Nolan M."/>
            <person name="Lipzen A."/>
            <person name="Salamov A."/>
            <person name="Henrissat B."/>
            <person name="Wiebenga A."/>
            <person name="De Vries R.P."/>
            <person name="Grigoriev I.V."/>
            <person name="Mortensen U.H."/>
            <person name="Andersen M.R."/>
            <person name="Baker S.E."/>
        </authorList>
    </citation>
    <scope>NUCLEOTIDE SEQUENCE [LARGE SCALE GENOMIC DNA]</scope>
    <source>
        <strain evidence="1 2">IBT 23096</strain>
    </source>
</reference>
<gene>
    <name evidence="1" type="ORF">P170DRAFT_426915</name>
</gene>
<name>A0A2I2G497_9EURO</name>
<dbReference type="Proteomes" id="UP000234275">
    <property type="component" value="Unassembled WGS sequence"/>
</dbReference>
<proteinExistence type="predicted"/>